<protein>
    <submittedName>
        <fullName evidence="3">Large exoprotein</fullName>
    </submittedName>
</protein>
<organism evidence="3 4">
    <name type="scientific">Geofilum rubicundum JCM 15548</name>
    <dbReference type="NCBI Taxonomy" id="1236989"/>
    <lineage>
        <taxon>Bacteria</taxon>
        <taxon>Pseudomonadati</taxon>
        <taxon>Bacteroidota</taxon>
        <taxon>Bacteroidia</taxon>
        <taxon>Marinilabiliales</taxon>
        <taxon>Marinilabiliaceae</taxon>
        <taxon>Geofilum</taxon>
    </lineage>
</organism>
<dbReference type="Pfam" id="PF18962">
    <property type="entry name" value="Por_Secre_tail"/>
    <property type="match status" value="1"/>
</dbReference>
<evidence type="ECO:0000259" key="2">
    <source>
        <dbReference type="Pfam" id="PF18962"/>
    </source>
</evidence>
<dbReference type="Gene3D" id="2.160.20.110">
    <property type="match status" value="1"/>
</dbReference>
<evidence type="ECO:0000259" key="1">
    <source>
        <dbReference type="Pfam" id="PF18676"/>
    </source>
</evidence>
<feature type="domain" description="Secretion system C-terminal sorting" evidence="2">
    <location>
        <begin position="651"/>
        <end position="711"/>
    </location>
</feature>
<evidence type="ECO:0000313" key="4">
    <source>
        <dbReference type="Proteomes" id="UP000032900"/>
    </source>
</evidence>
<comment type="caution">
    <text evidence="3">The sequence shown here is derived from an EMBL/GenBank/DDBJ whole genome shotgun (WGS) entry which is preliminary data.</text>
</comment>
<dbReference type="Proteomes" id="UP000032900">
    <property type="component" value="Unassembled WGS sequence"/>
</dbReference>
<dbReference type="EMBL" id="BAZW01000005">
    <property type="protein sequence ID" value="GAO28918.1"/>
    <property type="molecule type" value="Genomic_DNA"/>
</dbReference>
<sequence length="717" mass="75244">MVNDIDLTEVLSPTGPYYNDGALWEPIGVGAERFESQLEGNGFAIRGLAINRPTENSLGLFFAIGNDGAIQNLKIFTDDVVGIVGQDYMGVLSGWVDMSYMDIYIKNVEVSGKVTGRNYVGGVFGLINMGRNIEHLSAHVNVTGVDFVGGLIGYSGIPLSRCFTTGSVQGENYVGGLVGRNRLDEEFWMEDGRIIDSYSTCSVSGNLGVGGLVGLNEGAVVRSYASGAVSGMTEVGGLFGSGMDTHVSDSFWNTETTGVSVSLGGIGISSGQMRDQATFTGWDFENVWTSLSGENRSFPYFKMVTTDPIPGKIGVPSITTLPNASLVYGQAIGSSVMTGALVEHEGLEVEGSFVLSPTELKPLAGTETVDFVFEPLLPELYLPISGQMDVAVSQAPLTATADNQSRTYGAANPALSISYSGFVNGEDATAITAPEAATLAEATSPVGDYAITLSGGAADNYDLTLENGTLSVSQAPLTATADNQSRTYGAANPALSISYSGFVNGEDATAITAPEAATLAEATSPVGDYAISLSGGAADNYDLTLENGTLSVSQAPLTVTALDQTRTVGDENPVFELDYSGFVNGDDPRALTQLPMASTVADINSIPGEYSIEVGGGDDTNYYFIYQSGTLYVTISVGSPEALEERTVSAYPNPFISEIAFSGFGHSEPKQAALYDLSGRKLRAFMVSDGTSVDLSDLSAGVYLIKVDNQLFKMVKE</sequence>
<proteinExistence type="predicted"/>
<dbReference type="InterPro" id="IPR041286">
    <property type="entry name" value="MBG_2"/>
</dbReference>
<feature type="domain" description="MBG" evidence="1">
    <location>
        <begin position="477"/>
        <end position="551"/>
    </location>
</feature>
<feature type="domain" description="MBG" evidence="1">
    <location>
        <begin position="397"/>
        <end position="471"/>
    </location>
</feature>
<gene>
    <name evidence="3" type="ORF">JCM15548_11058</name>
</gene>
<accession>A0A0E9LUF9</accession>
<dbReference type="Pfam" id="PF18676">
    <property type="entry name" value="MBG_2"/>
    <property type="match status" value="3"/>
</dbReference>
<reference evidence="3 4" key="1">
    <citation type="journal article" date="2015" name="Microbes Environ.">
        <title>Distribution and evolution of nitrogen fixation genes in the phylum bacteroidetes.</title>
        <authorList>
            <person name="Inoue J."/>
            <person name="Oshima K."/>
            <person name="Suda W."/>
            <person name="Sakamoto M."/>
            <person name="Iino T."/>
            <person name="Noda S."/>
            <person name="Hongoh Y."/>
            <person name="Hattori M."/>
            <person name="Ohkuma M."/>
        </authorList>
    </citation>
    <scope>NUCLEOTIDE SEQUENCE [LARGE SCALE GENOMIC DNA]</scope>
    <source>
        <strain evidence="3">JCM 15548</strain>
    </source>
</reference>
<dbReference type="Gene3D" id="3.30.160.710">
    <property type="match status" value="3"/>
</dbReference>
<feature type="domain" description="MBG" evidence="1">
    <location>
        <begin position="557"/>
        <end position="631"/>
    </location>
</feature>
<dbReference type="STRING" id="1236989.JCM15548_11058"/>
<name>A0A0E9LUF9_9BACT</name>
<dbReference type="NCBIfam" id="TIGR04183">
    <property type="entry name" value="Por_Secre_tail"/>
    <property type="match status" value="1"/>
</dbReference>
<keyword evidence="4" id="KW-1185">Reference proteome</keyword>
<dbReference type="InterPro" id="IPR026444">
    <property type="entry name" value="Secre_tail"/>
</dbReference>
<evidence type="ECO:0000313" key="3">
    <source>
        <dbReference type="EMBL" id="GAO28918.1"/>
    </source>
</evidence>
<dbReference type="AlphaFoldDB" id="A0A0E9LUF9"/>